<feature type="region of interest" description="Disordered" evidence="1">
    <location>
        <begin position="76"/>
        <end position="110"/>
    </location>
</feature>
<proteinExistence type="predicted"/>
<dbReference type="Proteomes" id="UP000626026">
    <property type="component" value="Unassembled WGS sequence"/>
</dbReference>
<gene>
    <name evidence="3" type="ORF">IBL26_08790</name>
</gene>
<name>A0ABR7RKH4_9PROT</name>
<evidence type="ECO:0000256" key="2">
    <source>
        <dbReference type="SAM" id="SignalP"/>
    </source>
</evidence>
<keyword evidence="4" id="KW-1185">Reference proteome</keyword>
<evidence type="ECO:0000256" key="1">
    <source>
        <dbReference type="SAM" id="MobiDB-lite"/>
    </source>
</evidence>
<dbReference type="PROSITE" id="PS51257">
    <property type="entry name" value="PROKAR_LIPOPROTEIN"/>
    <property type="match status" value="1"/>
</dbReference>
<accession>A0ABR7RKH4</accession>
<evidence type="ECO:0000313" key="3">
    <source>
        <dbReference type="EMBL" id="MBC9206928.1"/>
    </source>
</evidence>
<feature type="chain" id="PRO_5047524137" description="Glycine zipper domain-containing protein" evidence="2">
    <location>
        <begin position="23"/>
        <end position="110"/>
    </location>
</feature>
<feature type="compositionally biased region" description="Low complexity" evidence="1">
    <location>
        <begin position="86"/>
        <end position="102"/>
    </location>
</feature>
<reference evidence="3 4" key="1">
    <citation type="journal article" date="2013" name="Int. J. Syst. Evol. Microbiol.">
        <title>Roseomonas aerophila sp. nov., isolated from air.</title>
        <authorList>
            <person name="Kim S.J."/>
            <person name="Weon H.Y."/>
            <person name="Ahn J.H."/>
            <person name="Hong S.B."/>
            <person name="Seok S.J."/>
            <person name="Whang K.S."/>
            <person name="Kwon S.W."/>
        </authorList>
    </citation>
    <scope>NUCLEOTIDE SEQUENCE [LARGE SCALE GENOMIC DNA]</scope>
    <source>
        <strain evidence="3 4">NBRC 108923</strain>
    </source>
</reference>
<sequence length="110" mass="10413">MRKTFGKLGTAAALTLLLGAAACTDPSNPGQRAIGGGVLGAGAGAGVAALTGGNAGTGALIGGGLGAVGGLVTTPDRGEYGPNGGYPPRGYQDNGGYPPRGYRGNGGYGY</sequence>
<organism evidence="3 4">
    <name type="scientific">Teichococcus aerophilus</name>
    <dbReference type="NCBI Taxonomy" id="1224513"/>
    <lineage>
        <taxon>Bacteria</taxon>
        <taxon>Pseudomonadati</taxon>
        <taxon>Pseudomonadota</taxon>
        <taxon>Alphaproteobacteria</taxon>
        <taxon>Acetobacterales</taxon>
        <taxon>Roseomonadaceae</taxon>
        <taxon>Roseomonas</taxon>
    </lineage>
</organism>
<protein>
    <recommendedName>
        <fullName evidence="5">Glycine zipper domain-containing protein</fullName>
    </recommendedName>
</protein>
<evidence type="ECO:0000313" key="4">
    <source>
        <dbReference type="Proteomes" id="UP000626026"/>
    </source>
</evidence>
<dbReference type="EMBL" id="JACTVA010000011">
    <property type="protein sequence ID" value="MBC9206928.1"/>
    <property type="molecule type" value="Genomic_DNA"/>
</dbReference>
<feature type="signal peptide" evidence="2">
    <location>
        <begin position="1"/>
        <end position="22"/>
    </location>
</feature>
<comment type="caution">
    <text evidence="3">The sequence shown here is derived from an EMBL/GenBank/DDBJ whole genome shotgun (WGS) entry which is preliminary data.</text>
</comment>
<evidence type="ECO:0008006" key="5">
    <source>
        <dbReference type="Google" id="ProtNLM"/>
    </source>
</evidence>
<keyword evidence="2" id="KW-0732">Signal</keyword>
<dbReference type="RefSeq" id="WP_187784099.1">
    <property type="nucleotide sequence ID" value="NZ_JACTVA010000011.1"/>
</dbReference>